<sequence>MKKWTAALLPLLLLLLSSPPAFAATSSAAVINMHGAKTYLGLASAWGKTWDEDNFEDVTGEDVTYDGSLTVKSGEVANITVSGSSSKLTVQGGVMDSVSCDGSAEIKDGDMKSVDAGGDLKISGGNIRHDVRCDEEASLSSTVKIGGSLEANEITLSSGAKINIAGTMTAESNINLNNCTLKTRGFDGDDTATLSINQYTVTLPPLENMKEIVVKNKTNATADEKIEAGELYITDGAEFSTSSSLELNQLTGPGTLYFHSGKLTVHDSIEGKPLLIFSNHVGKGDTAFYADSDSVSEDDVRLYDYGVEAKDDSGPEDRFVLTNAVSDGITLSNQSLSLNPGESVTVKAHVKPDFSKFATGTKLVWELYGDTSAFSKSVDSGGLSCKVSVSSSVKGMYKGTLIAYLVDSHGTRLNDYKSDSCVLSTGYSGDPGNDDSGNGTLDTSTVSILTGDRYWVLARTSSSAAPHAMSYNSAVATVGAGKAVKDSSGNPAWIYPITGTGKGQVTIEIDGQKVIARVSSGITIDTSSYTMAPGGKYVIGVTTKGVEANSIWASSDQSSVSVQYVGKSGSMLLYQISGRNAGNATVTFSITGGESVCTAVSVRNGAGAGGVSSRLVALA</sequence>
<accession>A0A6N8HXQ5</accession>
<proteinExistence type="predicted"/>
<dbReference type="Proteomes" id="UP000469440">
    <property type="component" value="Unassembled WGS sequence"/>
</dbReference>
<evidence type="ECO:0008006" key="4">
    <source>
        <dbReference type="Google" id="ProtNLM"/>
    </source>
</evidence>
<evidence type="ECO:0000313" key="3">
    <source>
        <dbReference type="Proteomes" id="UP000469440"/>
    </source>
</evidence>
<gene>
    <name evidence="2" type="ORF">CAFE_11590</name>
</gene>
<comment type="caution">
    <text evidence="2">The sequence shown here is derived from an EMBL/GenBank/DDBJ whole genome shotgun (WGS) entry which is preliminary data.</text>
</comment>
<feature type="signal peptide" evidence="1">
    <location>
        <begin position="1"/>
        <end position="23"/>
    </location>
</feature>
<dbReference type="RefSeq" id="WP_139104132.1">
    <property type="nucleotide sequence ID" value="NZ_VWXL01000035.1"/>
</dbReference>
<organism evidence="2 3">
    <name type="scientific">Caproicibacter fermentans</name>
    <dbReference type="NCBI Taxonomy" id="2576756"/>
    <lineage>
        <taxon>Bacteria</taxon>
        <taxon>Bacillati</taxon>
        <taxon>Bacillota</taxon>
        <taxon>Clostridia</taxon>
        <taxon>Eubacteriales</taxon>
        <taxon>Acutalibacteraceae</taxon>
        <taxon>Caproicibacter</taxon>
    </lineage>
</organism>
<reference evidence="2 3" key="1">
    <citation type="submission" date="2019-09" db="EMBL/GenBank/DDBJ databases">
        <title>Genome sequence of Clostridium sp. EA1.</title>
        <authorList>
            <person name="Poehlein A."/>
            <person name="Bengelsdorf F.R."/>
            <person name="Daniel R."/>
        </authorList>
    </citation>
    <scope>NUCLEOTIDE SEQUENCE [LARGE SCALE GENOMIC DNA]</scope>
    <source>
        <strain evidence="2 3">EA1</strain>
    </source>
</reference>
<dbReference type="OrthoDB" id="1842449at2"/>
<keyword evidence="1" id="KW-0732">Signal</keyword>
<dbReference type="EMBL" id="VWXL01000035">
    <property type="protein sequence ID" value="MVB10469.1"/>
    <property type="molecule type" value="Genomic_DNA"/>
</dbReference>
<protein>
    <recommendedName>
        <fullName evidence="4">Carbohydrate-binding domain-containing protein</fullName>
    </recommendedName>
</protein>
<feature type="chain" id="PRO_5026972626" description="Carbohydrate-binding domain-containing protein" evidence="1">
    <location>
        <begin position="24"/>
        <end position="619"/>
    </location>
</feature>
<evidence type="ECO:0000313" key="2">
    <source>
        <dbReference type="EMBL" id="MVB10469.1"/>
    </source>
</evidence>
<evidence type="ECO:0000256" key="1">
    <source>
        <dbReference type="SAM" id="SignalP"/>
    </source>
</evidence>
<dbReference type="AlphaFoldDB" id="A0A6N8HXQ5"/>
<name>A0A6N8HXQ5_9FIRM</name>
<keyword evidence="3" id="KW-1185">Reference proteome</keyword>